<dbReference type="EMBL" id="BQNB010010902">
    <property type="protein sequence ID" value="GJS83463.1"/>
    <property type="molecule type" value="Genomic_DNA"/>
</dbReference>
<gene>
    <name evidence="2" type="ORF">Tco_0750004</name>
</gene>
<feature type="compositionally biased region" description="Polar residues" evidence="1">
    <location>
        <begin position="252"/>
        <end position="262"/>
    </location>
</feature>
<evidence type="ECO:0000313" key="2">
    <source>
        <dbReference type="EMBL" id="GJS83463.1"/>
    </source>
</evidence>
<reference evidence="2" key="2">
    <citation type="submission" date="2022-01" db="EMBL/GenBank/DDBJ databases">
        <authorList>
            <person name="Yamashiro T."/>
            <person name="Shiraishi A."/>
            <person name="Satake H."/>
            <person name="Nakayama K."/>
        </authorList>
    </citation>
    <scope>NUCLEOTIDE SEQUENCE</scope>
</reference>
<protein>
    <submittedName>
        <fullName evidence="2">Uncharacterized protein</fullName>
    </submittedName>
</protein>
<comment type="caution">
    <text evidence="2">The sequence shown here is derived from an EMBL/GenBank/DDBJ whole genome shotgun (WGS) entry which is preliminary data.</text>
</comment>
<feature type="region of interest" description="Disordered" evidence="1">
    <location>
        <begin position="252"/>
        <end position="274"/>
    </location>
</feature>
<sequence length="274" mass="31296">MFIGLEALVLDHSPKKGASSANCKSEMFFPLLARHTPLNIPVSQALRMVTWRASATRRKRKGDKGSHCLRPRSIKNSLDGEPLIRTDIEADERLEAIQFLHLGPKLICLIMSRRIFQFTLSKAFSNSTLKSKIRCSLRLAIRMISLATRQPSRIRLPLKKADWLWLMMLPITFARREARSFDIDILVRVSEFTILPLLKIIITKEKTSRTGNTFTCTHYGEEGHIKIRCYEDIGYPEWWDFTKKPRKKISQATVATSSQSEEGATPIEAHTSAK</sequence>
<evidence type="ECO:0000256" key="1">
    <source>
        <dbReference type="SAM" id="MobiDB-lite"/>
    </source>
</evidence>
<evidence type="ECO:0000313" key="3">
    <source>
        <dbReference type="Proteomes" id="UP001151760"/>
    </source>
</evidence>
<keyword evidence="3" id="KW-1185">Reference proteome</keyword>
<reference evidence="2" key="1">
    <citation type="journal article" date="2022" name="Int. J. Mol. Sci.">
        <title>Draft Genome of Tanacetum Coccineum: Genomic Comparison of Closely Related Tanacetum-Family Plants.</title>
        <authorList>
            <person name="Yamashiro T."/>
            <person name="Shiraishi A."/>
            <person name="Nakayama K."/>
            <person name="Satake H."/>
        </authorList>
    </citation>
    <scope>NUCLEOTIDE SEQUENCE</scope>
</reference>
<dbReference type="Proteomes" id="UP001151760">
    <property type="component" value="Unassembled WGS sequence"/>
</dbReference>
<accession>A0ABQ4Z378</accession>
<name>A0ABQ4Z378_9ASTR</name>
<organism evidence="2 3">
    <name type="scientific">Tanacetum coccineum</name>
    <dbReference type="NCBI Taxonomy" id="301880"/>
    <lineage>
        <taxon>Eukaryota</taxon>
        <taxon>Viridiplantae</taxon>
        <taxon>Streptophyta</taxon>
        <taxon>Embryophyta</taxon>
        <taxon>Tracheophyta</taxon>
        <taxon>Spermatophyta</taxon>
        <taxon>Magnoliopsida</taxon>
        <taxon>eudicotyledons</taxon>
        <taxon>Gunneridae</taxon>
        <taxon>Pentapetalae</taxon>
        <taxon>asterids</taxon>
        <taxon>campanulids</taxon>
        <taxon>Asterales</taxon>
        <taxon>Asteraceae</taxon>
        <taxon>Asteroideae</taxon>
        <taxon>Anthemideae</taxon>
        <taxon>Anthemidinae</taxon>
        <taxon>Tanacetum</taxon>
    </lineage>
</organism>
<proteinExistence type="predicted"/>